<dbReference type="InterPro" id="IPR052512">
    <property type="entry name" value="4CMD/NDH-1_regulator"/>
</dbReference>
<dbReference type="Pfam" id="PF02627">
    <property type="entry name" value="CMD"/>
    <property type="match status" value="1"/>
</dbReference>
<sequence length="243" mass="26660">MSETVKGAFGKAFGLAESDPEFASFFENFLTQDVVAFGDIDSATERMAVLSVLAGAQGKEAFEVLLQDSADCGVTPEMLREIVYQSVAYLGFGRAYPFILAVSRYLKDKGLLPLEKVSTTTPETRLQAGSQKQVDLFGDGMRDFWKSGPQESVHINRWLAQNCFGDYYTRKGLDDCQRELITFCFLAAQGGCEPQLTSHAGANMRIGNDKTFLIAVLSRCLPYIGYPRSLNALRCINDAANAG</sequence>
<dbReference type="GO" id="GO:0051920">
    <property type="term" value="F:peroxiredoxin activity"/>
    <property type="evidence" value="ECO:0007669"/>
    <property type="project" value="InterPro"/>
</dbReference>
<dbReference type="SUPFAM" id="SSF69118">
    <property type="entry name" value="AhpD-like"/>
    <property type="match status" value="1"/>
</dbReference>
<reference evidence="2" key="2">
    <citation type="journal article" date="2021" name="PeerJ">
        <title>Extensive microbial diversity within the chicken gut microbiome revealed by metagenomics and culture.</title>
        <authorList>
            <person name="Gilroy R."/>
            <person name="Ravi A."/>
            <person name="Getino M."/>
            <person name="Pursley I."/>
            <person name="Horton D.L."/>
            <person name="Alikhan N.F."/>
            <person name="Baker D."/>
            <person name="Gharbi K."/>
            <person name="Hall N."/>
            <person name="Watson M."/>
            <person name="Adriaenssens E.M."/>
            <person name="Foster-Nyarko E."/>
            <person name="Jarju S."/>
            <person name="Secka A."/>
            <person name="Antonio M."/>
            <person name="Oren A."/>
            <person name="Chaudhuri R.R."/>
            <person name="La Ragione R."/>
            <person name="Hildebrand F."/>
            <person name="Pallen M.J."/>
        </authorList>
    </citation>
    <scope>NUCLEOTIDE SEQUENCE</scope>
    <source>
        <strain evidence="2">CHK176-6737</strain>
    </source>
</reference>
<evidence type="ECO:0000313" key="3">
    <source>
        <dbReference type="Proteomes" id="UP000824125"/>
    </source>
</evidence>
<dbReference type="Gene3D" id="1.20.1290.10">
    <property type="entry name" value="AhpD-like"/>
    <property type="match status" value="1"/>
</dbReference>
<proteinExistence type="predicted"/>
<name>A0A9D1SP98_9FIRM</name>
<reference evidence="2" key="1">
    <citation type="submission" date="2020-10" db="EMBL/GenBank/DDBJ databases">
        <authorList>
            <person name="Gilroy R."/>
        </authorList>
    </citation>
    <scope>NUCLEOTIDE SEQUENCE</scope>
    <source>
        <strain evidence="2">CHK176-6737</strain>
    </source>
</reference>
<feature type="domain" description="Carboxymuconolactone decarboxylase-like" evidence="1">
    <location>
        <begin position="157"/>
        <end position="236"/>
    </location>
</feature>
<dbReference type="InterPro" id="IPR029032">
    <property type="entry name" value="AhpD-like"/>
</dbReference>
<evidence type="ECO:0000259" key="1">
    <source>
        <dbReference type="Pfam" id="PF02627"/>
    </source>
</evidence>
<organism evidence="2 3">
    <name type="scientific">Candidatus Scybalenecus merdavium</name>
    <dbReference type="NCBI Taxonomy" id="2840939"/>
    <lineage>
        <taxon>Bacteria</taxon>
        <taxon>Bacillati</taxon>
        <taxon>Bacillota</taxon>
        <taxon>Clostridia</taxon>
        <taxon>Eubacteriales</taxon>
        <taxon>Oscillospiraceae</taxon>
        <taxon>Oscillospiraceae incertae sedis</taxon>
        <taxon>Candidatus Scybalenecus</taxon>
    </lineage>
</organism>
<dbReference type="InterPro" id="IPR003779">
    <property type="entry name" value="CMD-like"/>
</dbReference>
<dbReference type="PANTHER" id="PTHR33570:SF2">
    <property type="entry name" value="CARBOXYMUCONOLACTONE DECARBOXYLASE-LIKE DOMAIN-CONTAINING PROTEIN"/>
    <property type="match status" value="1"/>
</dbReference>
<gene>
    <name evidence="2" type="ORF">IAD23_05265</name>
</gene>
<accession>A0A9D1SP98</accession>
<dbReference type="Proteomes" id="UP000824125">
    <property type="component" value="Unassembled WGS sequence"/>
</dbReference>
<dbReference type="EMBL" id="DVNM01000028">
    <property type="protein sequence ID" value="HIU69351.1"/>
    <property type="molecule type" value="Genomic_DNA"/>
</dbReference>
<dbReference type="PANTHER" id="PTHR33570">
    <property type="entry name" value="4-CARBOXYMUCONOLACTONE DECARBOXYLASE FAMILY PROTEIN"/>
    <property type="match status" value="1"/>
</dbReference>
<protein>
    <submittedName>
        <fullName evidence="2">Carboxymuconolactone decarboxylase family protein</fullName>
    </submittedName>
</protein>
<evidence type="ECO:0000313" key="2">
    <source>
        <dbReference type="EMBL" id="HIU69351.1"/>
    </source>
</evidence>
<dbReference type="AlphaFoldDB" id="A0A9D1SP98"/>
<comment type="caution">
    <text evidence="2">The sequence shown here is derived from an EMBL/GenBank/DDBJ whole genome shotgun (WGS) entry which is preliminary data.</text>
</comment>